<dbReference type="PANTHER" id="PTHR21346">
    <property type="entry name" value="FUN14 DOMAIN CONTAINING"/>
    <property type="match status" value="1"/>
</dbReference>
<comment type="similarity">
    <text evidence="2">Belongs to the FUN14 family.</text>
</comment>
<evidence type="ECO:0000256" key="4">
    <source>
        <dbReference type="ARBA" id="ARBA00022989"/>
    </source>
</evidence>
<dbReference type="EMBL" id="JAMWBK010000004">
    <property type="protein sequence ID" value="KAJ8905914.1"/>
    <property type="molecule type" value="Genomic_DNA"/>
</dbReference>
<sequence>MSSSIWTALVEPSPDGSIVRCRQAGSPPVAFSIAESPETQSEEIVAHAEKSVVRVIGEQLTVGSLLGFATGFSIKKIGKMLLFVLGSEVIFLQYCSYRNWVDVHWQKIADDVSPALERKRLVGLLNALASRMPFATSFTAGVYAGIKYTGS</sequence>
<reference evidence="6 7" key="1">
    <citation type="journal article" date="2023" name="Nat. Commun.">
        <title>Origin of minicircular mitochondrial genomes in red algae.</title>
        <authorList>
            <person name="Lee Y."/>
            <person name="Cho C.H."/>
            <person name="Lee Y.M."/>
            <person name="Park S.I."/>
            <person name="Yang J.H."/>
            <person name="West J.A."/>
            <person name="Bhattacharya D."/>
            <person name="Yoon H.S."/>
        </authorList>
    </citation>
    <scope>NUCLEOTIDE SEQUENCE [LARGE SCALE GENOMIC DNA]</scope>
    <source>
        <strain evidence="6 7">CCMP1338</strain>
        <tissue evidence="6">Whole cell</tissue>
    </source>
</reference>
<evidence type="ECO:0000256" key="1">
    <source>
        <dbReference type="ARBA" id="ARBA00004370"/>
    </source>
</evidence>
<keyword evidence="3" id="KW-0812">Transmembrane</keyword>
<keyword evidence="5" id="KW-0472">Membrane</keyword>
<keyword evidence="4" id="KW-1133">Transmembrane helix</keyword>
<comment type="subcellular location">
    <subcellularLocation>
        <location evidence="1">Membrane</location>
    </subcellularLocation>
</comment>
<accession>A0AAV8UTQ0</accession>
<proteinExistence type="inferred from homology"/>
<organism evidence="6 7">
    <name type="scientific">Rhodosorus marinus</name>
    <dbReference type="NCBI Taxonomy" id="101924"/>
    <lineage>
        <taxon>Eukaryota</taxon>
        <taxon>Rhodophyta</taxon>
        <taxon>Stylonematophyceae</taxon>
        <taxon>Stylonematales</taxon>
        <taxon>Stylonemataceae</taxon>
        <taxon>Rhodosorus</taxon>
    </lineage>
</organism>
<dbReference type="InterPro" id="IPR007014">
    <property type="entry name" value="FUN14"/>
</dbReference>
<evidence type="ECO:0000256" key="3">
    <source>
        <dbReference type="ARBA" id="ARBA00022692"/>
    </source>
</evidence>
<dbReference type="GO" id="GO:0016020">
    <property type="term" value="C:membrane"/>
    <property type="evidence" value="ECO:0007669"/>
    <property type="project" value="UniProtKB-SubCell"/>
</dbReference>
<keyword evidence="7" id="KW-1185">Reference proteome</keyword>
<dbReference type="AlphaFoldDB" id="A0AAV8UTQ0"/>
<evidence type="ECO:0000313" key="7">
    <source>
        <dbReference type="Proteomes" id="UP001157974"/>
    </source>
</evidence>
<evidence type="ECO:0000256" key="5">
    <source>
        <dbReference type="ARBA" id="ARBA00023136"/>
    </source>
</evidence>
<evidence type="ECO:0000256" key="2">
    <source>
        <dbReference type="ARBA" id="ARBA00009160"/>
    </source>
</evidence>
<name>A0AAV8UTQ0_9RHOD</name>
<gene>
    <name evidence="6" type="ORF">NDN08_002416</name>
</gene>
<protein>
    <recommendedName>
        <fullName evidence="8">FUN14 domain-containing protein 1</fullName>
    </recommendedName>
</protein>
<dbReference type="PANTHER" id="PTHR21346:SF10">
    <property type="entry name" value="TRANSMEMBRANE PROTEIN"/>
    <property type="match status" value="1"/>
</dbReference>
<evidence type="ECO:0008006" key="8">
    <source>
        <dbReference type="Google" id="ProtNLM"/>
    </source>
</evidence>
<dbReference type="Proteomes" id="UP001157974">
    <property type="component" value="Unassembled WGS sequence"/>
</dbReference>
<dbReference type="Pfam" id="PF04930">
    <property type="entry name" value="FUN14"/>
    <property type="match status" value="1"/>
</dbReference>
<evidence type="ECO:0000313" key="6">
    <source>
        <dbReference type="EMBL" id="KAJ8905914.1"/>
    </source>
</evidence>
<comment type="caution">
    <text evidence="6">The sequence shown here is derived from an EMBL/GenBank/DDBJ whole genome shotgun (WGS) entry which is preliminary data.</text>
</comment>